<sequence>MRLLVFSLLVLAAVSATDPVEVTNRHLTAAFNAFKSGNQEELFKMLFTSDDDKKHFPEFSKRIHNVNIIFDSAKNLPDGNIEAIVKVNNVHQAKIVLKQNPQSPTGWSIIGVGRLDTTSRHIASWWSMCYVGYFWCAIELLAVWGVGH</sequence>
<dbReference type="Proteomes" id="UP000095282">
    <property type="component" value="Unplaced"/>
</dbReference>
<dbReference type="AlphaFoldDB" id="A0A1I7USC2"/>
<accession>A0A1I7USC2</accession>
<protein>
    <submittedName>
        <fullName evidence="3">RxLR-like protein</fullName>
    </submittedName>
</protein>
<feature type="signal peptide" evidence="1">
    <location>
        <begin position="1"/>
        <end position="16"/>
    </location>
</feature>
<dbReference type="WBParaSite" id="Csp11.Scaffold630.g18855.t1">
    <property type="protein sequence ID" value="Csp11.Scaffold630.g18855.t1"/>
    <property type="gene ID" value="Csp11.Scaffold630.g18855"/>
</dbReference>
<evidence type="ECO:0000313" key="2">
    <source>
        <dbReference type="Proteomes" id="UP000095282"/>
    </source>
</evidence>
<dbReference type="eggNOG" id="ENOG502TJ64">
    <property type="taxonomic scope" value="Eukaryota"/>
</dbReference>
<name>A0A1I7USC2_9PELO</name>
<evidence type="ECO:0000313" key="3">
    <source>
        <dbReference type="WBParaSite" id="Csp11.Scaffold630.g18855.t1"/>
    </source>
</evidence>
<keyword evidence="2" id="KW-1185">Reference proteome</keyword>
<feature type="chain" id="PRO_5009309403" evidence="1">
    <location>
        <begin position="17"/>
        <end position="148"/>
    </location>
</feature>
<keyword evidence="1" id="KW-0732">Signal</keyword>
<evidence type="ECO:0000256" key="1">
    <source>
        <dbReference type="SAM" id="SignalP"/>
    </source>
</evidence>
<reference evidence="3" key="1">
    <citation type="submission" date="2016-11" db="UniProtKB">
        <authorList>
            <consortium name="WormBaseParasite"/>
        </authorList>
    </citation>
    <scope>IDENTIFICATION</scope>
</reference>
<organism evidence="2 3">
    <name type="scientific">Caenorhabditis tropicalis</name>
    <dbReference type="NCBI Taxonomy" id="1561998"/>
    <lineage>
        <taxon>Eukaryota</taxon>
        <taxon>Metazoa</taxon>
        <taxon>Ecdysozoa</taxon>
        <taxon>Nematoda</taxon>
        <taxon>Chromadorea</taxon>
        <taxon>Rhabditida</taxon>
        <taxon>Rhabditina</taxon>
        <taxon>Rhabditomorpha</taxon>
        <taxon>Rhabditoidea</taxon>
        <taxon>Rhabditidae</taxon>
        <taxon>Peloderinae</taxon>
        <taxon>Caenorhabditis</taxon>
    </lineage>
</organism>
<proteinExistence type="predicted"/>